<feature type="non-terminal residue" evidence="1">
    <location>
        <position position="1"/>
    </location>
</feature>
<evidence type="ECO:0000313" key="2">
    <source>
        <dbReference type="Proteomes" id="UP000236370"/>
    </source>
</evidence>
<dbReference type="EMBL" id="NBAG03000323">
    <property type="protein sequence ID" value="PNI40765.1"/>
    <property type="molecule type" value="Genomic_DNA"/>
</dbReference>
<proteinExistence type="predicted"/>
<protein>
    <submittedName>
        <fullName evidence="1">C11orf88 isoform 1</fullName>
    </submittedName>
</protein>
<dbReference type="Proteomes" id="UP000236370">
    <property type="component" value="Unassembled WGS sequence"/>
</dbReference>
<dbReference type="AlphaFoldDB" id="A0A2J8L0H2"/>
<gene>
    <name evidence="1" type="ORF">CK820_G0034408</name>
</gene>
<accession>A0A2J8L0H2</accession>
<comment type="caution">
    <text evidence="1">The sequence shown here is derived from an EMBL/GenBank/DDBJ whole genome shotgun (WGS) entry which is preliminary data.</text>
</comment>
<evidence type="ECO:0000313" key="1">
    <source>
        <dbReference type="EMBL" id="PNI40765.1"/>
    </source>
</evidence>
<reference evidence="1 2" key="1">
    <citation type="submission" date="2017-12" db="EMBL/GenBank/DDBJ databases">
        <title>High-resolution comparative analysis of great ape genomes.</title>
        <authorList>
            <person name="Pollen A."/>
            <person name="Hastie A."/>
            <person name="Hormozdiari F."/>
            <person name="Dougherty M."/>
            <person name="Liu R."/>
            <person name="Chaisson M."/>
            <person name="Hoppe E."/>
            <person name="Hill C."/>
            <person name="Pang A."/>
            <person name="Hillier L."/>
            <person name="Baker C."/>
            <person name="Armstrong J."/>
            <person name="Shendure J."/>
            <person name="Paten B."/>
            <person name="Wilson R."/>
            <person name="Chao H."/>
            <person name="Schneider V."/>
            <person name="Ventura M."/>
            <person name="Kronenberg Z."/>
            <person name="Murali S."/>
            <person name="Gordon D."/>
            <person name="Cantsilieris S."/>
            <person name="Munson K."/>
            <person name="Nelson B."/>
            <person name="Raja A."/>
            <person name="Underwood J."/>
            <person name="Diekhans M."/>
            <person name="Fiddes I."/>
            <person name="Haussler D."/>
            <person name="Eichler E."/>
        </authorList>
    </citation>
    <scope>NUCLEOTIDE SEQUENCE [LARGE SCALE GENOMIC DNA]</scope>
    <source>
        <strain evidence="1">Yerkes chimp pedigree #C0471</strain>
    </source>
</reference>
<name>A0A2J8L0H2_PANTR</name>
<sequence>NRDIFAEALKIQESAEKVKYLQKITGTIV</sequence>
<organism evidence="1 2">
    <name type="scientific">Pan troglodytes</name>
    <name type="common">Chimpanzee</name>
    <dbReference type="NCBI Taxonomy" id="9598"/>
    <lineage>
        <taxon>Eukaryota</taxon>
        <taxon>Metazoa</taxon>
        <taxon>Chordata</taxon>
        <taxon>Craniata</taxon>
        <taxon>Vertebrata</taxon>
        <taxon>Euteleostomi</taxon>
        <taxon>Mammalia</taxon>
        <taxon>Eutheria</taxon>
        <taxon>Euarchontoglires</taxon>
        <taxon>Primates</taxon>
        <taxon>Haplorrhini</taxon>
        <taxon>Catarrhini</taxon>
        <taxon>Hominidae</taxon>
        <taxon>Pan</taxon>
    </lineage>
</organism>